<name>A0A8X8YX50_SALSN</name>
<dbReference type="InterPro" id="IPR036396">
    <property type="entry name" value="Cyt_P450_sf"/>
</dbReference>
<keyword evidence="10" id="KW-0503">Monooxygenase</keyword>
<keyword evidence="5" id="KW-0812">Transmembrane</keyword>
<evidence type="ECO:0000256" key="10">
    <source>
        <dbReference type="ARBA" id="ARBA00023033"/>
    </source>
</evidence>
<comment type="subcellular location">
    <subcellularLocation>
        <location evidence="2">Membrane</location>
        <topology evidence="2">Single-pass membrane protein</topology>
    </subcellularLocation>
</comment>
<keyword evidence="7" id="KW-1133">Transmembrane helix</keyword>
<comment type="caution">
    <text evidence="12">The sequence shown here is derived from an EMBL/GenBank/DDBJ whole genome shotgun (WGS) entry which is preliminary data.</text>
</comment>
<keyword evidence="4" id="KW-0349">Heme</keyword>
<proteinExistence type="inferred from homology"/>
<dbReference type="EMBL" id="PNBA02000055">
    <property type="protein sequence ID" value="KAG6384567.1"/>
    <property type="molecule type" value="Genomic_DNA"/>
</dbReference>
<dbReference type="GO" id="GO:0020037">
    <property type="term" value="F:heme binding"/>
    <property type="evidence" value="ECO:0007669"/>
    <property type="project" value="InterPro"/>
</dbReference>
<dbReference type="Gene3D" id="1.10.630.10">
    <property type="entry name" value="Cytochrome P450"/>
    <property type="match status" value="1"/>
</dbReference>
<protein>
    <submittedName>
        <fullName evidence="12">Uncharacterized protein</fullName>
    </submittedName>
</protein>
<reference evidence="12" key="1">
    <citation type="submission" date="2018-01" db="EMBL/GenBank/DDBJ databases">
        <authorList>
            <person name="Mao J.F."/>
        </authorList>
    </citation>
    <scope>NUCLEOTIDE SEQUENCE</scope>
    <source>
        <strain evidence="12">Huo1</strain>
        <tissue evidence="12">Leaf</tissue>
    </source>
</reference>
<dbReference type="SUPFAM" id="SSF48264">
    <property type="entry name" value="Cytochrome P450"/>
    <property type="match status" value="1"/>
</dbReference>
<dbReference type="PANTHER" id="PTHR47955">
    <property type="entry name" value="CYTOCHROME P450 FAMILY 71 PROTEIN"/>
    <property type="match status" value="1"/>
</dbReference>
<dbReference type="GO" id="GO:0005506">
    <property type="term" value="F:iron ion binding"/>
    <property type="evidence" value="ECO:0007669"/>
    <property type="project" value="InterPro"/>
</dbReference>
<evidence type="ECO:0000256" key="1">
    <source>
        <dbReference type="ARBA" id="ARBA00001971"/>
    </source>
</evidence>
<dbReference type="GO" id="GO:0016114">
    <property type="term" value="P:terpenoid biosynthetic process"/>
    <property type="evidence" value="ECO:0007669"/>
    <property type="project" value="UniProtKB-ARBA"/>
</dbReference>
<evidence type="ECO:0000256" key="9">
    <source>
        <dbReference type="ARBA" id="ARBA00023004"/>
    </source>
</evidence>
<evidence type="ECO:0000256" key="8">
    <source>
        <dbReference type="ARBA" id="ARBA00023002"/>
    </source>
</evidence>
<evidence type="ECO:0000256" key="2">
    <source>
        <dbReference type="ARBA" id="ARBA00004167"/>
    </source>
</evidence>
<keyword evidence="6" id="KW-0479">Metal-binding</keyword>
<evidence type="ECO:0000256" key="3">
    <source>
        <dbReference type="ARBA" id="ARBA00010617"/>
    </source>
</evidence>
<dbReference type="PRINTS" id="PR00463">
    <property type="entry name" value="EP450I"/>
</dbReference>
<dbReference type="Pfam" id="PF00067">
    <property type="entry name" value="p450"/>
    <property type="match status" value="1"/>
</dbReference>
<sequence length="218" mass="24707">MTLLFSIALPIILIYYFFYKKPTKPNLPPLVPGLPLIGNLHQLSEAPLPHIYLSHLSNLHGPLLRLNLGSKPVIVVSSAKLAEEVLKHQDSAFCSRPKLVAQRRLSYNAADMAFAPYGPHWRELRRIATTHLLSPPKVKSFRAVREDEVARMIANIARSSSPVNLSEAAMGLTTTLICRIGFGRRYEDQGSELRRFQELLKELRQLLTAFLCQIIFRR</sequence>
<evidence type="ECO:0000313" key="13">
    <source>
        <dbReference type="Proteomes" id="UP000298416"/>
    </source>
</evidence>
<keyword evidence="11" id="KW-0472">Membrane</keyword>
<keyword evidence="9" id="KW-0408">Iron</keyword>
<evidence type="ECO:0000256" key="5">
    <source>
        <dbReference type="ARBA" id="ARBA00022692"/>
    </source>
</evidence>
<dbReference type="GO" id="GO:0016712">
    <property type="term" value="F:oxidoreductase activity, acting on paired donors, with incorporation or reduction of molecular oxygen, reduced flavin or flavoprotein as one donor, and incorporation of one atom of oxygen"/>
    <property type="evidence" value="ECO:0007669"/>
    <property type="project" value="UniProtKB-ARBA"/>
</dbReference>
<dbReference type="GO" id="GO:0016020">
    <property type="term" value="C:membrane"/>
    <property type="evidence" value="ECO:0007669"/>
    <property type="project" value="UniProtKB-SubCell"/>
</dbReference>
<accession>A0A8X8YX50</accession>
<keyword evidence="8" id="KW-0560">Oxidoreductase</keyword>
<organism evidence="12">
    <name type="scientific">Salvia splendens</name>
    <name type="common">Scarlet sage</name>
    <dbReference type="NCBI Taxonomy" id="180675"/>
    <lineage>
        <taxon>Eukaryota</taxon>
        <taxon>Viridiplantae</taxon>
        <taxon>Streptophyta</taxon>
        <taxon>Embryophyta</taxon>
        <taxon>Tracheophyta</taxon>
        <taxon>Spermatophyta</taxon>
        <taxon>Magnoliopsida</taxon>
        <taxon>eudicotyledons</taxon>
        <taxon>Gunneridae</taxon>
        <taxon>Pentapetalae</taxon>
        <taxon>asterids</taxon>
        <taxon>lamiids</taxon>
        <taxon>Lamiales</taxon>
        <taxon>Lamiaceae</taxon>
        <taxon>Nepetoideae</taxon>
        <taxon>Mentheae</taxon>
        <taxon>Salviinae</taxon>
        <taxon>Salvia</taxon>
        <taxon>Salvia subgen. Calosphace</taxon>
        <taxon>core Calosphace</taxon>
    </lineage>
</organism>
<evidence type="ECO:0000256" key="6">
    <source>
        <dbReference type="ARBA" id="ARBA00022723"/>
    </source>
</evidence>
<evidence type="ECO:0000256" key="7">
    <source>
        <dbReference type="ARBA" id="ARBA00022989"/>
    </source>
</evidence>
<gene>
    <name evidence="12" type="ORF">SASPL_155611</name>
</gene>
<dbReference type="InterPro" id="IPR001128">
    <property type="entry name" value="Cyt_P450"/>
</dbReference>
<dbReference type="InterPro" id="IPR002401">
    <property type="entry name" value="Cyt_P450_E_grp-I"/>
</dbReference>
<evidence type="ECO:0000256" key="4">
    <source>
        <dbReference type="ARBA" id="ARBA00022617"/>
    </source>
</evidence>
<evidence type="ECO:0000313" key="12">
    <source>
        <dbReference type="EMBL" id="KAG6384567.1"/>
    </source>
</evidence>
<comment type="similarity">
    <text evidence="3">Belongs to the cytochrome P450 family.</text>
</comment>
<comment type="cofactor">
    <cofactor evidence="1">
        <name>heme</name>
        <dbReference type="ChEBI" id="CHEBI:30413"/>
    </cofactor>
</comment>
<dbReference type="AlphaFoldDB" id="A0A8X8YX50"/>
<dbReference type="PANTHER" id="PTHR47955:SF22">
    <property type="entry name" value="CYTOCHROME P450 83B1-LIKE"/>
    <property type="match status" value="1"/>
</dbReference>
<dbReference type="Proteomes" id="UP000298416">
    <property type="component" value="Unassembled WGS sequence"/>
</dbReference>
<reference evidence="12" key="2">
    <citation type="submission" date="2020-08" db="EMBL/GenBank/DDBJ databases">
        <title>Plant Genome Project.</title>
        <authorList>
            <person name="Zhang R.-G."/>
        </authorList>
    </citation>
    <scope>NUCLEOTIDE SEQUENCE</scope>
    <source>
        <strain evidence="12">Huo1</strain>
        <tissue evidence="12">Leaf</tissue>
    </source>
</reference>
<evidence type="ECO:0000256" key="11">
    <source>
        <dbReference type="ARBA" id="ARBA00023136"/>
    </source>
</evidence>
<keyword evidence="13" id="KW-1185">Reference proteome</keyword>